<evidence type="ECO:0000313" key="1">
    <source>
        <dbReference type="EMBL" id="KAL2728402.1"/>
    </source>
</evidence>
<dbReference type="EMBL" id="JAYRBN010000100">
    <property type="protein sequence ID" value="KAL2728402.1"/>
    <property type="molecule type" value="Genomic_DNA"/>
</dbReference>
<sequence>MTAILVRIGVEIPSSDVRARQLGDYAVSDLIFRGNRRNSLEIRGPWQGGQDGSRFAGYGSRSSAGKLHTARVDGKYFKIARIL</sequence>
<dbReference type="AlphaFoldDB" id="A0ABD2B6R5"/>
<reference evidence="1 2" key="1">
    <citation type="journal article" date="2024" name="Ann. Entomol. Soc. Am.">
        <title>Genomic analyses of the southern and eastern yellowjacket wasps (Hymenoptera: Vespidae) reveal evolutionary signatures of social life.</title>
        <authorList>
            <person name="Catto M.A."/>
            <person name="Caine P.B."/>
            <person name="Orr S.E."/>
            <person name="Hunt B.G."/>
            <person name="Goodisman M.A.D."/>
        </authorList>
    </citation>
    <scope>NUCLEOTIDE SEQUENCE [LARGE SCALE GENOMIC DNA]</scope>
    <source>
        <strain evidence="1">232</strain>
        <tissue evidence="1">Head and thorax</tissue>
    </source>
</reference>
<evidence type="ECO:0000313" key="2">
    <source>
        <dbReference type="Proteomes" id="UP001607303"/>
    </source>
</evidence>
<protein>
    <submittedName>
        <fullName evidence="1">Uncharacterized protein</fullName>
    </submittedName>
</protein>
<comment type="caution">
    <text evidence="1">The sequence shown here is derived from an EMBL/GenBank/DDBJ whole genome shotgun (WGS) entry which is preliminary data.</text>
</comment>
<accession>A0ABD2B6R5</accession>
<keyword evidence="2" id="KW-1185">Reference proteome</keyword>
<gene>
    <name evidence="1" type="ORF">V1477_017678</name>
</gene>
<dbReference type="Proteomes" id="UP001607303">
    <property type="component" value="Unassembled WGS sequence"/>
</dbReference>
<name>A0ABD2B6R5_VESMC</name>
<proteinExistence type="predicted"/>
<organism evidence="1 2">
    <name type="scientific">Vespula maculifrons</name>
    <name type="common">Eastern yellow jacket</name>
    <name type="synonym">Wasp</name>
    <dbReference type="NCBI Taxonomy" id="7453"/>
    <lineage>
        <taxon>Eukaryota</taxon>
        <taxon>Metazoa</taxon>
        <taxon>Ecdysozoa</taxon>
        <taxon>Arthropoda</taxon>
        <taxon>Hexapoda</taxon>
        <taxon>Insecta</taxon>
        <taxon>Pterygota</taxon>
        <taxon>Neoptera</taxon>
        <taxon>Endopterygota</taxon>
        <taxon>Hymenoptera</taxon>
        <taxon>Apocrita</taxon>
        <taxon>Aculeata</taxon>
        <taxon>Vespoidea</taxon>
        <taxon>Vespidae</taxon>
        <taxon>Vespinae</taxon>
        <taxon>Vespula</taxon>
    </lineage>
</organism>